<evidence type="ECO:0000313" key="3">
    <source>
        <dbReference type="EMBL" id="MCF0042179.1"/>
    </source>
</evidence>
<feature type="signal peptide" evidence="1">
    <location>
        <begin position="1"/>
        <end position="25"/>
    </location>
</feature>
<dbReference type="Pfam" id="PF20243">
    <property type="entry name" value="MbnP"/>
    <property type="match status" value="1"/>
</dbReference>
<dbReference type="InterPro" id="IPR046863">
    <property type="entry name" value="MbnP-like_dom"/>
</dbReference>
<accession>A0A9X1PDK5</accession>
<reference evidence="3" key="1">
    <citation type="submission" date="2021-12" db="EMBL/GenBank/DDBJ databases">
        <title>Novel species in genus Dyadobacter.</title>
        <authorList>
            <person name="Ma C."/>
        </authorList>
    </citation>
    <scope>NUCLEOTIDE SEQUENCE</scope>
    <source>
        <strain evidence="3">CY399</strain>
    </source>
</reference>
<name>A0A9X1PDK5_9BACT</name>
<dbReference type="EMBL" id="JAJTTA010000003">
    <property type="protein sequence ID" value="MCF0042179.1"/>
    <property type="molecule type" value="Genomic_DNA"/>
</dbReference>
<dbReference type="AlphaFoldDB" id="A0A9X1PDK5"/>
<protein>
    <recommendedName>
        <fullName evidence="2">Copper-binding protein MbnP-like domain-containing protein</fullName>
    </recommendedName>
</protein>
<evidence type="ECO:0000256" key="1">
    <source>
        <dbReference type="SAM" id="SignalP"/>
    </source>
</evidence>
<dbReference type="Proteomes" id="UP001139700">
    <property type="component" value="Unassembled WGS sequence"/>
</dbReference>
<keyword evidence="4" id="KW-1185">Reference proteome</keyword>
<gene>
    <name evidence="3" type="ORF">LXM24_18880</name>
</gene>
<feature type="chain" id="PRO_5040939175" description="Copper-binding protein MbnP-like domain-containing protein" evidence="1">
    <location>
        <begin position="26"/>
        <end position="270"/>
    </location>
</feature>
<feature type="domain" description="Copper-binding protein MbnP-like" evidence="2">
    <location>
        <begin position="33"/>
        <end position="246"/>
    </location>
</feature>
<organism evidence="3 4">
    <name type="scientific">Dyadobacter fanqingshengii</name>
    <dbReference type="NCBI Taxonomy" id="2906443"/>
    <lineage>
        <taxon>Bacteria</taxon>
        <taxon>Pseudomonadati</taxon>
        <taxon>Bacteroidota</taxon>
        <taxon>Cytophagia</taxon>
        <taxon>Cytophagales</taxon>
        <taxon>Spirosomataceae</taxon>
        <taxon>Dyadobacter</taxon>
    </lineage>
</organism>
<sequence length="270" mass="29902">MKRTFSYLLLPVLAFVFGASLLTCTDDPVPLPTGSIKIRFDNVVGSKDLKLDTDTYINADGEDFTVSTLNYYISNIKLTAAAGNNFTVPQDSSYFLIREGNVDSQQITINNVPARNYTGIEFVIGIDSLRSVSDISRRKGILDKDSGPTNEEAMYWDWNPGYIFLKLEGTSDSATSSNNRFYYHIGGFGGLTEKTLNNIRVARIGFGDQRAAVSKNAATQINLKADILKVFNGPTKVSIKENTSVMFMPFSKNIADNYVSMFSLDQIINK</sequence>
<proteinExistence type="predicted"/>
<keyword evidence="1" id="KW-0732">Signal</keyword>
<dbReference type="RefSeq" id="WP_234615045.1">
    <property type="nucleotide sequence ID" value="NZ_CP098806.1"/>
</dbReference>
<evidence type="ECO:0000259" key="2">
    <source>
        <dbReference type="Pfam" id="PF20243"/>
    </source>
</evidence>
<evidence type="ECO:0000313" key="4">
    <source>
        <dbReference type="Proteomes" id="UP001139700"/>
    </source>
</evidence>
<comment type="caution">
    <text evidence="3">The sequence shown here is derived from an EMBL/GenBank/DDBJ whole genome shotgun (WGS) entry which is preliminary data.</text>
</comment>